<dbReference type="InterPro" id="IPR036291">
    <property type="entry name" value="NAD(P)-bd_dom_sf"/>
</dbReference>
<dbReference type="PANTHER" id="PTHR11133">
    <property type="entry name" value="SACCHAROPINE DEHYDROGENASE"/>
    <property type="match status" value="1"/>
</dbReference>
<protein>
    <submittedName>
        <fullName evidence="5">Saccharopine dehydrogenase</fullName>
    </submittedName>
</protein>
<keyword evidence="1" id="KW-0560">Oxidoreductase</keyword>
<feature type="region of interest" description="Disordered" evidence="2">
    <location>
        <begin position="390"/>
        <end position="437"/>
    </location>
</feature>
<dbReference type="Gene3D" id="3.30.360.10">
    <property type="entry name" value="Dihydrodipicolinate Reductase, domain 2"/>
    <property type="match status" value="1"/>
</dbReference>
<organism evidence="5 6">
    <name type="scientific">Streptomyces tsukubensis (strain DSM 42081 / NBRC 108919 / NRRL 18488 / 9993)</name>
    <dbReference type="NCBI Taxonomy" id="1114943"/>
    <lineage>
        <taxon>Bacteria</taxon>
        <taxon>Bacillati</taxon>
        <taxon>Actinomycetota</taxon>
        <taxon>Actinomycetes</taxon>
        <taxon>Kitasatosporales</taxon>
        <taxon>Streptomycetaceae</taxon>
        <taxon>Streptomyces</taxon>
    </lineage>
</organism>
<evidence type="ECO:0000259" key="3">
    <source>
        <dbReference type="Pfam" id="PF03435"/>
    </source>
</evidence>
<feature type="domain" description="Saccharopine dehydrogenase-like C-terminal" evidence="4">
    <location>
        <begin position="141"/>
        <end position="388"/>
    </location>
</feature>
<accession>A0A7G3UGM2</accession>
<dbReference type="EMBL" id="CP029159">
    <property type="protein sequence ID" value="QKM69524.1"/>
    <property type="molecule type" value="Genomic_DNA"/>
</dbReference>
<dbReference type="Pfam" id="PF16653">
    <property type="entry name" value="Sacchrp_dh_C"/>
    <property type="match status" value="1"/>
</dbReference>
<feature type="compositionally biased region" description="Polar residues" evidence="2">
    <location>
        <begin position="397"/>
        <end position="407"/>
    </location>
</feature>
<dbReference type="PANTHER" id="PTHR11133:SF22">
    <property type="entry name" value="ALPHA-AMINOADIPIC SEMIALDEHYDE SYNTHASE, MITOCHONDRIAL"/>
    <property type="match status" value="1"/>
</dbReference>
<evidence type="ECO:0000256" key="1">
    <source>
        <dbReference type="ARBA" id="ARBA00023002"/>
    </source>
</evidence>
<dbReference type="InterPro" id="IPR005097">
    <property type="entry name" value="Sacchrp_dh_NADP-bd"/>
</dbReference>
<sequence length="437" mass="45711">MNREPRSRTPETPPPAPTSGVVHWVGTGLSTGRSGLGLLCDRARQVVLWDRTADRAARRLAALGLTGRAGARGLEPGALAAAVGPGDVVVSMLPAAEHPALLDLAAGRGAHFACTSYTSPELDRGAAAGAGRGLVVLTEAGLDPGIDHLLAHALVDRARQAVGDRAATAVFTSYCGGLPAVPNDFRYRFSWAPYGVLAALGTPAHYAEDGAWRTARHPWLATRTLTLAGEDFEVYPNRDSEPFAAQYGFPDHWRLGGFVRGTLRNAGWRAAWSEVFDTVRAGDEGRTRALAKQLAERYPTTEADRDRVVLHVALEVTDPDGTPRWRGSRLLDLTGTAAESAMARCVSLPLALGVVRVLDGALRPGLNRAAETPAEAAAWLEALAGHGLTAAAEESTAAGNPGTSSAPDVSGGTADPLRPASRTERGAPPEGEVPHGA</sequence>
<evidence type="ECO:0000259" key="4">
    <source>
        <dbReference type="Pfam" id="PF16653"/>
    </source>
</evidence>
<name>A0A7G3UGM2_STRT9</name>
<dbReference type="GO" id="GO:0004753">
    <property type="term" value="F:saccharopine dehydrogenase activity"/>
    <property type="evidence" value="ECO:0007669"/>
    <property type="project" value="TreeGrafter"/>
</dbReference>
<keyword evidence="6" id="KW-1185">Reference proteome</keyword>
<evidence type="ECO:0000256" key="2">
    <source>
        <dbReference type="SAM" id="MobiDB-lite"/>
    </source>
</evidence>
<dbReference type="RefSeq" id="WP_130585038.1">
    <property type="nucleotide sequence ID" value="NZ_CP029159.1"/>
</dbReference>
<dbReference type="SUPFAM" id="SSF51735">
    <property type="entry name" value="NAD(P)-binding Rossmann-fold domains"/>
    <property type="match status" value="1"/>
</dbReference>
<evidence type="ECO:0000313" key="6">
    <source>
        <dbReference type="Proteomes" id="UP000005940"/>
    </source>
</evidence>
<feature type="region of interest" description="Disordered" evidence="2">
    <location>
        <begin position="1"/>
        <end position="21"/>
    </location>
</feature>
<dbReference type="Gene3D" id="3.40.50.720">
    <property type="entry name" value="NAD(P)-binding Rossmann-like Domain"/>
    <property type="match status" value="1"/>
</dbReference>
<dbReference type="InterPro" id="IPR032095">
    <property type="entry name" value="Sacchrp_dh-like_C"/>
</dbReference>
<gene>
    <name evidence="5" type="ORF">STSU_022475</name>
</gene>
<dbReference type="Pfam" id="PF03435">
    <property type="entry name" value="Sacchrp_dh_NADP"/>
    <property type="match status" value="1"/>
</dbReference>
<dbReference type="GO" id="GO:0019878">
    <property type="term" value="P:lysine biosynthetic process via aminoadipic acid"/>
    <property type="evidence" value="ECO:0007669"/>
    <property type="project" value="TreeGrafter"/>
</dbReference>
<proteinExistence type="predicted"/>
<dbReference type="Proteomes" id="UP000005940">
    <property type="component" value="Chromosome"/>
</dbReference>
<dbReference type="InterPro" id="IPR051168">
    <property type="entry name" value="AASS"/>
</dbReference>
<reference evidence="5 6" key="1">
    <citation type="journal article" date="2012" name="J. Bacteriol.">
        <title>Draft genome of Streptomyces tsukubaensis NRRL 18488, the producer of the clinically important immunosuppressant tacrolimus (FK506).</title>
        <authorList>
            <person name="Barreiro C."/>
            <person name="Prieto C."/>
            <person name="Sola-Landa A."/>
            <person name="Solera E."/>
            <person name="Martinez-Castro M."/>
            <person name="Perez-Redondo R."/>
            <person name="Garcia-Estrada C."/>
            <person name="Aparicio J.F."/>
            <person name="Fernandez-Martinez L.T."/>
            <person name="Santos-Aberturas J."/>
            <person name="Salehi-Najafabadi Z."/>
            <person name="Rodriguez-Garcia A."/>
            <person name="Tauch A."/>
            <person name="Martin J.F."/>
        </authorList>
    </citation>
    <scope>NUCLEOTIDE SEQUENCE [LARGE SCALE GENOMIC DNA]</scope>
    <source>
        <strain evidence="6">DSM 42081 / NBRC 108919 / NRRL 18488 / 9993</strain>
    </source>
</reference>
<dbReference type="SUPFAM" id="SSF55347">
    <property type="entry name" value="Glyceraldehyde-3-phosphate dehydrogenase-like, C-terminal domain"/>
    <property type="match status" value="1"/>
</dbReference>
<dbReference type="AlphaFoldDB" id="A0A7G3UGM2"/>
<feature type="domain" description="Saccharopine dehydrogenase NADP binding" evidence="3">
    <location>
        <begin position="23"/>
        <end position="117"/>
    </location>
</feature>
<dbReference type="GO" id="GO:0005737">
    <property type="term" value="C:cytoplasm"/>
    <property type="evidence" value="ECO:0007669"/>
    <property type="project" value="TreeGrafter"/>
</dbReference>
<evidence type="ECO:0000313" key="5">
    <source>
        <dbReference type="EMBL" id="QKM69524.1"/>
    </source>
</evidence>